<comment type="similarity">
    <text evidence="1">Belongs to the EMC8/EMC9 family.</text>
</comment>
<evidence type="ECO:0000313" key="3">
    <source>
        <dbReference type="EMBL" id="GJN91679.1"/>
    </source>
</evidence>
<comment type="caution">
    <text evidence="3">The sequence shown here is derived from an EMBL/GenBank/DDBJ whole genome shotgun (WGS) entry which is preliminary data.</text>
</comment>
<dbReference type="InterPro" id="IPR005366">
    <property type="entry name" value="EMC8/9"/>
</dbReference>
<evidence type="ECO:0000259" key="2">
    <source>
        <dbReference type="PROSITE" id="PS50249"/>
    </source>
</evidence>
<dbReference type="Gene3D" id="3.40.140.10">
    <property type="entry name" value="Cytidine Deaminase, domain 2"/>
    <property type="match status" value="1"/>
</dbReference>
<dbReference type="Pfam" id="PF03665">
    <property type="entry name" value="UPF0172"/>
    <property type="match status" value="1"/>
</dbReference>
<feature type="domain" description="MPN" evidence="2">
    <location>
        <begin position="3"/>
        <end position="143"/>
    </location>
</feature>
<dbReference type="EMBL" id="BQKY01000009">
    <property type="protein sequence ID" value="GJN91679.1"/>
    <property type="molecule type" value="Genomic_DNA"/>
</dbReference>
<organism evidence="3 4">
    <name type="scientific">Rhodotorula paludigena</name>
    <dbReference type="NCBI Taxonomy" id="86838"/>
    <lineage>
        <taxon>Eukaryota</taxon>
        <taxon>Fungi</taxon>
        <taxon>Dikarya</taxon>
        <taxon>Basidiomycota</taxon>
        <taxon>Pucciniomycotina</taxon>
        <taxon>Microbotryomycetes</taxon>
        <taxon>Sporidiobolales</taxon>
        <taxon>Sporidiobolaceae</taxon>
        <taxon>Rhodotorula</taxon>
    </lineage>
</organism>
<accession>A0AAV5GP25</accession>
<gene>
    <name evidence="3" type="ORF">Rhopal_004702-T1</name>
</gene>
<dbReference type="CDD" id="cd08060">
    <property type="entry name" value="MPN_UPF0172"/>
    <property type="match status" value="1"/>
</dbReference>
<protein>
    <recommendedName>
        <fullName evidence="2">MPN domain-containing protein</fullName>
    </recommendedName>
</protein>
<dbReference type="AlphaFoldDB" id="A0AAV5GP25"/>
<dbReference type="InterPro" id="IPR037518">
    <property type="entry name" value="MPN"/>
</dbReference>
<keyword evidence="4" id="KW-1185">Reference proteome</keyword>
<reference evidence="3 4" key="1">
    <citation type="submission" date="2021-12" db="EMBL/GenBank/DDBJ databases">
        <title>High titer production of polyol ester of fatty acids by Rhodotorula paludigena BS15 towards product separation-free biomass refinery.</title>
        <authorList>
            <person name="Mano J."/>
            <person name="Ono H."/>
            <person name="Tanaka T."/>
            <person name="Naito K."/>
            <person name="Sushida H."/>
            <person name="Ike M."/>
            <person name="Tokuyasu K."/>
            <person name="Kitaoka M."/>
        </authorList>
    </citation>
    <scope>NUCLEOTIDE SEQUENCE [LARGE SCALE GENOMIC DNA]</scope>
    <source>
        <strain evidence="3 4">BS15</strain>
    </source>
</reference>
<name>A0AAV5GP25_9BASI</name>
<dbReference type="PANTHER" id="PTHR12941">
    <property type="entry name" value="ER MEMBRANE PROTEIN COMPLEX"/>
    <property type="match status" value="1"/>
</dbReference>
<dbReference type="PROSITE" id="PS50249">
    <property type="entry name" value="MPN"/>
    <property type="match status" value="1"/>
</dbReference>
<proteinExistence type="inferred from homology"/>
<sequence length="197" mass="21138">MPYSLAPLAYLKIVLHAAKYPASTCVGLLLGTVDDKSTGQCTVSDAIPLLHHWTDLSPAMEAGLQLADVFAKQQQVVFLGVYVANERLGDLGVPHSVQKVADAIRSQRPEALVLVVDNEKLATNEPAIIPHLPSSSKSSTSWQPASLASAKFTLSDPSAPQKALEQVRAGRHAALGDFDEHLEDVRVDWLRNAGVSL</sequence>
<dbReference type="GO" id="GO:0072546">
    <property type="term" value="C:EMC complex"/>
    <property type="evidence" value="ECO:0007669"/>
    <property type="project" value="InterPro"/>
</dbReference>
<dbReference type="PANTHER" id="PTHR12941:SF10">
    <property type="entry name" value="ER MEMBRANE PROTEIN COMPLEX SUBUNIT 8_9 HOMOLOG"/>
    <property type="match status" value="1"/>
</dbReference>
<evidence type="ECO:0000256" key="1">
    <source>
        <dbReference type="ARBA" id="ARBA00007461"/>
    </source>
</evidence>
<evidence type="ECO:0000313" key="4">
    <source>
        <dbReference type="Proteomes" id="UP001342314"/>
    </source>
</evidence>
<dbReference type="Proteomes" id="UP001342314">
    <property type="component" value="Unassembled WGS sequence"/>
</dbReference>